<name>A0A0F9ITV7_9ZZZZ</name>
<dbReference type="EMBL" id="LAZR01011620">
    <property type="protein sequence ID" value="KKM60743.1"/>
    <property type="molecule type" value="Genomic_DNA"/>
</dbReference>
<accession>A0A0F9ITV7</accession>
<reference evidence="1" key="1">
    <citation type="journal article" date="2015" name="Nature">
        <title>Complex archaea that bridge the gap between prokaryotes and eukaryotes.</title>
        <authorList>
            <person name="Spang A."/>
            <person name="Saw J.H."/>
            <person name="Jorgensen S.L."/>
            <person name="Zaremba-Niedzwiedzka K."/>
            <person name="Martijn J."/>
            <person name="Lind A.E."/>
            <person name="van Eijk R."/>
            <person name="Schleper C."/>
            <person name="Guy L."/>
            <person name="Ettema T.J."/>
        </authorList>
    </citation>
    <scope>NUCLEOTIDE SEQUENCE</scope>
</reference>
<evidence type="ECO:0000313" key="1">
    <source>
        <dbReference type="EMBL" id="KKM60743.1"/>
    </source>
</evidence>
<sequence length="101" mass="10636">MRIIAVDVAKVVAGASVQVRVGSGKYYGLSLQPDGTNAVDAIVYDNATTESGDIDAARALAVVSENYQFAHPIPFTNGLRVNVTGTGGVAYVYWTRTGKVE</sequence>
<proteinExistence type="predicted"/>
<dbReference type="AlphaFoldDB" id="A0A0F9ITV7"/>
<gene>
    <name evidence="1" type="ORF">LCGC14_1538730</name>
</gene>
<protein>
    <submittedName>
        <fullName evidence="1">Uncharacterized protein</fullName>
    </submittedName>
</protein>
<organism evidence="1">
    <name type="scientific">marine sediment metagenome</name>
    <dbReference type="NCBI Taxonomy" id="412755"/>
    <lineage>
        <taxon>unclassified sequences</taxon>
        <taxon>metagenomes</taxon>
        <taxon>ecological metagenomes</taxon>
    </lineage>
</organism>
<comment type="caution">
    <text evidence="1">The sequence shown here is derived from an EMBL/GenBank/DDBJ whole genome shotgun (WGS) entry which is preliminary data.</text>
</comment>